<dbReference type="InterPro" id="IPR035965">
    <property type="entry name" value="PAS-like_dom_sf"/>
</dbReference>
<dbReference type="SUPFAM" id="SSF55785">
    <property type="entry name" value="PYP-like sensor domain (PAS domain)"/>
    <property type="match status" value="1"/>
</dbReference>
<sequence length="455" mass="53129">MTLVMKVIKMTELLNNREYKKEQLKKLLLRIHEGEDVNKLKEEFRQVLSGISPLEIPIIEQELVKEGISAKDIAKMCDLHVELFREAVAGTEEVEEKDLPDGHPLKTLYLENKEIMKDAEMLNLYARTLATTKDERMKAEILGVLEEIVGNLRKVGFTHYNREEMLTFPYIERRGLTAIATVLWTKHDEIRFMVKRIAELLGKKDEMPWEEFVERFKEKASEVSFALSDMVFRENNIYYPTLKALLSEGEWKAIRMQEDEIGYYKVNPPAWNPGEDVKPLHPWEINPELSVEELLNLPKEVQQALKGRPLEFDKSQLKREGDIDLGTGFVSIEELKAIFEALPVDVTFIDKDDRVRFFSPGERIFTRTPSVLGRPVQLCHPPKSVHIVNKILRAFKEGRKSEATFWLRLGPKYVYIKYVPLFDRDGNYIGTLEMTMDIEPYRKIKGEKRLLDWRD</sequence>
<dbReference type="Pfam" id="PF01814">
    <property type="entry name" value="Hemerythrin"/>
    <property type="match status" value="1"/>
</dbReference>
<dbReference type="InterPro" id="IPR012312">
    <property type="entry name" value="Hemerythrin-like"/>
</dbReference>
<dbReference type="Pfam" id="PF13596">
    <property type="entry name" value="PAS_10"/>
    <property type="match status" value="1"/>
</dbReference>
<evidence type="ECO:0008006" key="5">
    <source>
        <dbReference type="Google" id="ProtNLM"/>
    </source>
</evidence>
<dbReference type="Gene3D" id="1.20.120.520">
    <property type="entry name" value="nmb1532 protein domain like"/>
    <property type="match status" value="1"/>
</dbReference>
<accession>A0A1I0N0H7</accession>
<organism evidence="3 4">
    <name type="scientific">Thermococcus thioreducens</name>
    <dbReference type="NCBI Taxonomy" id="277988"/>
    <lineage>
        <taxon>Archaea</taxon>
        <taxon>Methanobacteriati</taxon>
        <taxon>Methanobacteriota</taxon>
        <taxon>Thermococci</taxon>
        <taxon>Thermococcales</taxon>
        <taxon>Thermococcaceae</taxon>
        <taxon>Thermococcus</taxon>
    </lineage>
</organism>
<name>A0A1I0N0H7_9EURY</name>
<dbReference type="EMBL" id="FOIW01000001">
    <property type="protein sequence ID" value="SEV94257.1"/>
    <property type="molecule type" value="Genomic_DNA"/>
</dbReference>
<reference evidence="3 4" key="1">
    <citation type="submission" date="2016-10" db="EMBL/GenBank/DDBJ databases">
        <authorList>
            <person name="de Groot N.N."/>
        </authorList>
    </citation>
    <scope>NUCLEOTIDE SEQUENCE [LARGE SCALE GENOMIC DNA]</scope>
    <source>
        <strain evidence="3 4">OGL-20</strain>
    </source>
</reference>
<dbReference type="PANTHER" id="PTHR39966">
    <property type="entry name" value="BLL2471 PROTEIN-RELATED"/>
    <property type="match status" value="1"/>
</dbReference>
<dbReference type="GO" id="GO:0005886">
    <property type="term" value="C:plasma membrane"/>
    <property type="evidence" value="ECO:0007669"/>
    <property type="project" value="TreeGrafter"/>
</dbReference>
<evidence type="ECO:0000259" key="1">
    <source>
        <dbReference type="Pfam" id="PF01814"/>
    </source>
</evidence>
<dbReference type="Gene3D" id="3.30.450.20">
    <property type="entry name" value="PAS domain"/>
    <property type="match status" value="1"/>
</dbReference>
<dbReference type="Pfam" id="PF04282">
    <property type="entry name" value="DUF438"/>
    <property type="match status" value="1"/>
</dbReference>
<feature type="domain" description="DUF438" evidence="2">
    <location>
        <begin position="24"/>
        <end position="89"/>
    </location>
</feature>
<evidence type="ECO:0000313" key="4">
    <source>
        <dbReference type="Proteomes" id="UP000182125"/>
    </source>
</evidence>
<evidence type="ECO:0000259" key="2">
    <source>
        <dbReference type="Pfam" id="PF04282"/>
    </source>
</evidence>
<feature type="domain" description="Hemerythrin-like" evidence="1">
    <location>
        <begin position="104"/>
        <end position="242"/>
    </location>
</feature>
<evidence type="ECO:0000313" key="3">
    <source>
        <dbReference type="EMBL" id="SEV94257.1"/>
    </source>
</evidence>
<protein>
    <recommendedName>
        <fullName evidence="5">Diguanylate cyclase</fullName>
    </recommendedName>
</protein>
<gene>
    <name evidence="3" type="ORF">SAMN05216170_1010</name>
</gene>
<dbReference type="InterPro" id="IPR007380">
    <property type="entry name" value="DUF438"/>
</dbReference>
<dbReference type="PANTHER" id="PTHR39966:SF3">
    <property type="entry name" value="DUF438 DOMAIN-CONTAINING PROTEIN"/>
    <property type="match status" value="1"/>
</dbReference>
<dbReference type="Proteomes" id="UP000182125">
    <property type="component" value="Unassembled WGS sequence"/>
</dbReference>
<proteinExistence type="predicted"/>
<dbReference type="AlphaFoldDB" id="A0A1I0N0H7"/>